<gene>
    <name evidence="1" type="ORF">ODALV1_LOCUS31247</name>
</gene>
<comment type="caution">
    <text evidence="1">The sequence shown here is derived from an EMBL/GenBank/DDBJ whole genome shotgun (WGS) entry which is preliminary data.</text>
</comment>
<sequence>MHRKVDLDKSTIIRYTSSNHFLENLIRLKRTSIGEHYNHDDYEVRFLKNKNIKCSSAAEEAKEEGLQLQHKVLLFLACTRLDNIIMDDVDMDIMDSNML</sequence>
<evidence type="ECO:0000313" key="1">
    <source>
        <dbReference type="EMBL" id="CAL8147820.1"/>
    </source>
</evidence>
<organism evidence="1 2">
    <name type="scientific">Orchesella dallaii</name>
    <dbReference type="NCBI Taxonomy" id="48710"/>
    <lineage>
        <taxon>Eukaryota</taxon>
        <taxon>Metazoa</taxon>
        <taxon>Ecdysozoa</taxon>
        <taxon>Arthropoda</taxon>
        <taxon>Hexapoda</taxon>
        <taxon>Collembola</taxon>
        <taxon>Entomobryomorpha</taxon>
        <taxon>Entomobryoidea</taxon>
        <taxon>Orchesellidae</taxon>
        <taxon>Orchesellinae</taxon>
        <taxon>Orchesella</taxon>
    </lineage>
</organism>
<accession>A0ABP1S916</accession>
<dbReference type="Proteomes" id="UP001642540">
    <property type="component" value="Unassembled WGS sequence"/>
</dbReference>
<keyword evidence="2" id="KW-1185">Reference proteome</keyword>
<dbReference type="EMBL" id="CAXLJM020000166">
    <property type="protein sequence ID" value="CAL8147820.1"/>
    <property type="molecule type" value="Genomic_DNA"/>
</dbReference>
<reference evidence="1 2" key="1">
    <citation type="submission" date="2024-08" db="EMBL/GenBank/DDBJ databases">
        <authorList>
            <person name="Cucini C."/>
            <person name="Frati F."/>
        </authorList>
    </citation>
    <scope>NUCLEOTIDE SEQUENCE [LARGE SCALE GENOMIC DNA]</scope>
</reference>
<proteinExistence type="predicted"/>
<protein>
    <submittedName>
        <fullName evidence="1">Uncharacterized protein</fullName>
    </submittedName>
</protein>
<evidence type="ECO:0000313" key="2">
    <source>
        <dbReference type="Proteomes" id="UP001642540"/>
    </source>
</evidence>
<name>A0ABP1S916_9HEXA</name>